<gene>
    <name evidence="11" type="primary">il10</name>
</gene>
<dbReference type="PRINTS" id="PR01294">
    <property type="entry name" value="INTRLEUKIN10"/>
</dbReference>
<dbReference type="GO" id="GO:0005615">
    <property type="term" value="C:extracellular space"/>
    <property type="evidence" value="ECO:0007669"/>
    <property type="project" value="UniProtKB-UniRule"/>
</dbReference>
<evidence type="ECO:0000313" key="10">
    <source>
        <dbReference type="Proteomes" id="UP000515152"/>
    </source>
</evidence>
<evidence type="ECO:0000313" key="11">
    <source>
        <dbReference type="RefSeq" id="XP_012687424.1"/>
    </source>
</evidence>
<dbReference type="SMART" id="SM00188">
    <property type="entry name" value="IL10"/>
    <property type="match status" value="1"/>
</dbReference>
<reference evidence="11" key="1">
    <citation type="submission" date="2025-08" db="UniProtKB">
        <authorList>
            <consortium name="RefSeq"/>
        </authorList>
    </citation>
    <scope>IDENTIFICATION</scope>
</reference>
<dbReference type="OrthoDB" id="9931894at2759"/>
<dbReference type="GO" id="GO:0042742">
    <property type="term" value="P:defense response to bacterium"/>
    <property type="evidence" value="ECO:0007669"/>
    <property type="project" value="Ensembl"/>
</dbReference>
<dbReference type="PANTHER" id="PTHR48482">
    <property type="entry name" value="INTERLEUKIN-19-RELATED"/>
    <property type="match status" value="1"/>
</dbReference>
<dbReference type="GO" id="GO:0008593">
    <property type="term" value="P:regulation of Notch signaling pathway"/>
    <property type="evidence" value="ECO:0007669"/>
    <property type="project" value="Ensembl"/>
</dbReference>
<feature type="chain" id="PRO_5031593639" description="Interleukin family protein" evidence="9">
    <location>
        <begin position="23"/>
        <end position="182"/>
    </location>
</feature>
<feature type="signal peptide" evidence="9">
    <location>
        <begin position="1"/>
        <end position="22"/>
    </location>
</feature>
<keyword evidence="7 8" id="KW-1015">Disulfide bond</keyword>
<comment type="subunit">
    <text evidence="3">Homodimer. Interacts with IL10RA and IL10RB.</text>
</comment>
<dbReference type="GO" id="GO:0005125">
    <property type="term" value="F:cytokine activity"/>
    <property type="evidence" value="ECO:0007669"/>
    <property type="project" value="UniProtKB-UniRule"/>
</dbReference>
<comment type="similarity">
    <text evidence="2 9">Belongs to the IL-10 family.</text>
</comment>
<dbReference type="Proteomes" id="UP000515152">
    <property type="component" value="Chromosome 5"/>
</dbReference>
<evidence type="ECO:0000256" key="1">
    <source>
        <dbReference type="ARBA" id="ARBA00004613"/>
    </source>
</evidence>
<dbReference type="InterPro" id="IPR000098">
    <property type="entry name" value="IL-10"/>
</dbReference>
<accession>A0A6P3W2S7</accession>
<dbReference type="Pfam" id="PF00726">
    <property type="entry name" value="IL10"/>
    <property type="match status" value="1"/>
</dbReference>
<evidence type="ECO:0000256" key="4">
    <source>
        <dbReference type="ARBA" id="ARBA00022514"/>
    </source>
</evidence>
<proteinExistence type="inferred from homology"/>
<evidence type="ECO:0000256" key="2">
    <source>
        <dbReference type="ARBA" id="ARBA00008813"/>
    </source>
</evidence>
<dbReference type="GO" id="GO:0006955">
    <property type="term" value="P:immune response"/>
    <property type="evidence" value="ECO:0007669"/>
    <property type="project" value="Ensembl"/>
</dbReference>
<keyword evidence="6 9" id="KW-0732">Signal</keyword>
<keyword evidence="10" id="KW-1185">Reference proteome</keyword>
<evidence type="ECO:0000256" key="6">
    <source>
        <dbReference type="ARBA" id="ARBA00022729"/>
    </source>
</evidence>
<dbReference type="InterPro" id="IPR009079">
    <property type="entry name" value="4_helix_cytokine-like_core"/>
</dbReference>
<feature type="disulfide bond" evidence="8">
    <location>
        <begin position="32"/>
        <end position="130"/>
    </location>
</feature>
<feature type="disulfide bond" evidence="8">
    <location>
        <begin position="81"/>
        <end position="136"/>
    </location>
</feature>
<dbReference type="GO" id="GO:1905298">
    <property type="term" value="P:regulation of intestinal epithelial cell development"/>
    <property type="evidence" value="ECO:0007669"/>
    <property type="project" value="Ensembl"/>
</dbReference>
<evidence type="ECO:0000256" key="8">
    <source>
        <dbReference type="PIRSR" id="PIRSR620443-50"/>
    </source>
</evidence>
<dbReference type="Gene3D" id="1.20.1250.10">
    <property type="match status" value="1"/>
</dbReference>
<dbReference type="PANTHER" id="PTHR48482:SF5">
    <property type="entry name" value="INTERLEUKIN-10"/>
    <property type="match status" value="1"/>
</dbReference>
<keyword evidence="4 9" id="KW-0202">Cytokine</keyword>
<dbReference type="GO" id="GO:0032496">
    <property type="term" value="P:response to lipopolysaccharide"/>
    <property type="evidence" value="ECO:0007669"/>
    <property type="project" value="Ensembl"/>
</dbReference>
<evidence type="ECO:0000256" key="7">
    <source>
        <dbReference type="ARBA" id="ARBA00023157"/>
    </source>
</evidence>
<comment type="function">
    <text evidence="9">Immune regulatory cytokine.</text>
</comment>
<dbReference type="GeneID" id="105904132"/>
<name>A0A6P3W2S7_CLUHA</name>
<organism evidence="10 11">
    <name type="scientific">Clupea harengus</name>
    <name type="common">Atlantic herring</name>
    <dbReference type="NCBI Taxonomy" id="7950"/>
    <lineage>
        <taxon>Eukaryota</taxon>
        <taxon>Metazoa</taxon>
        <taxon>Chordata</taxon>
        <taxon>Craniata</taxon>
        <taxon>Vertebrata</taxon>
        <taxon>Euteleostomi</taxon>
        <taxon>Actinopterygii</taxon>
        <taxon>Neopterygii</taxon>
        <taxon>Teleostei</taxon>
        <taxon>Clupei</taxon>
        <taxon>Clupeiformes</taxon>
        <taxon>Clupeoidei</taxon>
        <taxon>Clupeidae</taxon>
        <taxon>Clupea</taxon>
    </lineage>
</organism>
<dbReference type="InterPro" id="IPR020443">
    <property type="entry name" value="IL-10/19/20/24/26"/>
</dbReference>
<dbReference type="GO" id="GO:0050728">
    <property type="term" value="P:negative regulation of inflammatory response"/>
    <property type="evidence" value="ECO:0007669"/>
    <property type="project" value="Ensembl"/>
</dbReference>
<dbReference type="RefSeq" id="XP_012687424.1">
    <property type="nucleotide sequence ID" value="XM_012831970.3"/>
</dbReference>
<evidence type="ECO:0000256" key="3">
    <source>
        <dbReference type="ARBA" id="ARBA00011144"/>
    </source>
</evidence>
<dbReference type="CTD" id="3586"/>
<comment type="subcellular location">
    <subcellularLocation>
        <location evidence="1 9">Secreted</location>
    </subcellularLocation>
</comment>
<dbReference type="SUPFAM" id="SSF47266">
    <property type="entry name" value="4-helical cytokines"/>
    <property type="match status" value="1"/>
</dbReference>
<dbReference type="AlphaFoldDB" id="A0A6P3W2S7"/>
<sequence>MFTTNLILGSLLLLVHCRSAVSRKVDCTERCCLFVENVPGKLKNLRVLFQDIKGYYEDNDDLESVLLDDGVFQNFKSRYGCHAVNDVLRFYRDTVLPAAMNDTLKNEQFKLSIDSIGQTFKTLMRDILACRNYFSCVEPFDIKNIVKSYNGMESKGMFKAMGELDVLFNYIEEYLASKRRRH</sequence>
<dbReference type="GO" id="GO:0001817">
    <property type="term" value="P:regulation of cytokine production"/>
    <property type="evidence" value="ECO:0007669"/>
    <property type="project" value="UniProtKB-ARBA"/>
</dbReference>
<protein>
    <recommendedName>
        <fullName evidence="9">Interleukin family protein</fullName>
    </recommendedName>
</protein>
<evidence type="ECO:0000256" key="5">
    <source>
        <dbReference type="ARBA" id="ARBA00022525"/>
    </source>
</evidence>
<dbReference type="KEGG" id="char:105904132"/>
<evidence type="ECO:0000256" key="9">
    <source>
        <dbReference type="RuleBase" id="RU368043"/>
    </source>
</evidence>
<keyword evidence="5 9" id="KW-0964">Secreted</keyword>